<name>A0A9P5ZVL1_PLEER</name>
<sequence length="84" mass="9323">MVVRCCVLAYCIPGILNAKTAKTKVSKCKRRMNSGTRRSGPDLTHSTSCFPPKMRRKGGFPSRLAAWPRCILCSPSVYRDISCT</sequence>
<keyword evidence="2" id="KW-1185">Reference proteome</keyword>
<dbReference type="AlphaFoldDB" id="A0A9P5ZVL1"/>
<proteinExistence type="predicted"/>
<dbReference type="EMBL" id="MU154569">
    <property type="protein sequence ID" value="KAF9494690.1"/>
    <property type="molecule type" value="Genomic_DNA"/>
</dbReference>
<gene>
    <name evidence="1" type="ORF">BDN71DRAFT_929844</name>
</gene>
<dbReference type="Proteomes" id="UP000807025">
    <property type="component" value="Unassembled WGS sequence"/>
</dbReference>
<evidence type="ECO:0000313" key="1">
    <source>
        <dbReference type="EMBL" id="KAF9494690.1"/>
    </source>
</evidence>
<organism evidence="1 2">
    <name type="scientific">Pleurotus eryngii</name>
    <name type="common">Boletus of the steppes</name>
    <dbReference type="NCBI Taxonomy" id="5323"/>
    <lineage>
        <taxon>Eukaryota</taxon>
        <taxon>Fungi</taxon>
        <taxon>Dikarya</taxon>
        <taxon>Basidiomycota</taxon>
        <taxon>Agaricomycotina</taxon>
        <taxon>Agaricomycetes</taxon>
        <taxon>Agaricomycetidae</taxon>
        <taxon>Agaricales</taxon>
        <taxon>Pleurotineae</taxon>
        <taxon>Pleurotaceae</taxon>
        <taxon>Pleurotus</taxon>
    </lineage>
</organism>
<reference evidence="1" key="1">
    <citation type="submission" date="2020-11" db="EMBL/GenBank/DDBJ databases">
        <authorList>
            <consortium name="DOE Joint Genome Institute"/>
            <person name="Ahrendt S."/>
            <person name="Riley R."/>
            <person name="Andreopoulos W."/>
            <person name="Labutti K."/>
            <person name="Pangilinan J."/>
            <person name="Ruiz-Duenas F.J."/>
            <person name="Barrasa J.M."/>
            <person name="Sanchez-Garcia M."/>
            <person name="Camarero S."/>
            <person name="Miyauchi S."/>
            <person name="Serrano A."/>
            <person name="Linde D."/>
            <person name="Babiker R."/>
            <person name="Drula E."/>
            <person name="Ayuso-Fernandez I."/>
            <person name="Pacheco R."/>
            <person name="Padilla G."/>
            <person name="Ferreira P."/>
            <person name="Barriuso J."/>
            <person name="Kellner H."/>
            <person name="Castanera R."/>
            <person name="Alfaro M."/>
            <person name="Ramirez L."/>
            <person name="Pisabarro A.G."/>
            <person name="Kuo A."/>
            <person name="Tritt A."/>
            <person name="Lipzen A."/>
            <person name="He G."/>
            <person name="Yan M."/>
            <person name="Ng V."/>
            <person name="Cullen D."/>
            <person name="Martin F."/>
            <person name="Rosso M.-N."/>
            <person name="Henrissat B."/>
            <person name="Hibbett D."/>
            <person name="Martinez A.T."/>
            <person name="Grigoriev I.V."/>
        </authorList>
    </citation>
    <scope>NUCLEOTIDE SEQUENCE</scope>
    <source>
        <strain evidence="1">ATCC 90797</strain>
    </source>
</reference>
<protein>
    <submittedName>
        <fullName evidence="1">Uncharacterized protein</fullName>
    </submittedName>
</protein>
<comment type="caution">
    <text evidence="1">The sequence shown here is derived from an EMBL/GenBank/DDBJ whole genome shotgun (WGS) entry which is preliminary data.</text>
</comment>
<accession>A0A9P5ZVL1</accession>
<evidence type="ECO:0000313" key="2">
    <source>
        <dbReference type="Proteomes" id="UP000807025"/>
    </source>
</evidence>